<dbReference type="EC" id="2.3.1.-" evidence="6"/>
<accession>A0A7W8FG64</accession>
<dbReference type="SUPFAM" id="SSF51161">
    <property type="entry name" value="Trimeric LpxA-like enzymes"/>
    <property type="match status" value="1"/>
</dbReference>
<evidence type="ECO:0000256" key="3">
    <source>
        <dbReference type="ARBA" id="ARBA00022737"/>
    </source>
</evidence>
<evidence type="ECO:0000313" key="7">
    <source>
        <dbReference type="Proteomes" id="UP000539075"/>
    </source>
</evidence>
<evidence type="ECO:0000256" key="2">
    <source>
        <dbReference type="ARBA" id="ARBA00022679"/>
    </source>
</evidence>
<keyword evidence="5 6" id="KW-0012">Acyltransferase</keyword>
<dbReference type="PANTHER" id="PTHR43300">
    <property type="entry name" value="ACETYLTRANSFERASE"/>
    <property type="match status" value="1"/>
</dbReference>
<dbReference type="InterPro" id="IPR001451">
    <property type="entry name" value="Hexapep"/>
</dbReference>
<dbReference type="AlphaFoldDB" id="A0A7W8FG64"/>
<dbReference type="Pfam" id="PF00132">
    <property type="entry name" value="Hexapep"/>
    <property type="match status" value="1"/>
</dbReference>
<gene>
    <name evidence="6" type="ORF">HNQ38_002781</name>
</gene>
<dbReference type="PROSITE" id="PS00101">
    <property type="entry name" value="HEXAPEP_TRANSFERASES"/>
    <property type="match status" value="1"/>
</dbReference>
<protein>
    <submittedName>
        <fullName evidence="6">Virginiamycin A acetyltransferase</fullName>
        <ecNumber evidence="6">2.3.1.-</ecNumber>
    </submittedName>
</protein>
<comment type="caution">
    <text evidence="6">The sequence shown here is derived from an EMBL/GenBank/DDBJ whole genome shotgun (WGS) entry which is preliminary data.</text>
</comment>
<keyword evidence="7" id="KW-1185">Reference proteome</keyword>
<dbReference type="InterPro" id="IPR018357">
    <property type="entry name" value="Hexapep_transf_CS"/>
</dbReference>
<organism evidence="6 7">
    <name type="scientific">Desulfovibrio intestinalis</name>
    <dbReference type="NCBI Taxonomy" id="58621"/>
    <lineage>
        <taxon>Bacteria</taxon>
        <taxon>Pseudomonadati</taxon>
        <taxon>Thermodesulfobacteriota</taxon>
        <taxon>Desulfovibrionia</taxon>
        <taxon>Desulfovibrionales</taxon>
        <taxon>Desulfovibrionaceae</taxon>
        <taxon>Desulfovibrio</taxon>
    </lineage>
</organism>
<keyword evidence="4" id="KW-0046">Antibiotic resistance</keyword>
<dbReference type="FunFam" id="2.160.10.10:FF:000037">
    <property type="entry name" value="Streptogramin A acetyltransferase"/>
    <property type="match status" value="1"/>
</dbReference>
<dbReference type="InterPro" id="IPR011004">
    <property type="entry name" value="Trimer_LpxA-like_sf"/>
</dbReference>
<evidence type="ECO:0000313" key="6">
    <source>
        <dbReference type="EMBL" id="MBB5144663.1"/>
    </source>
</evidence>
<keyword evidence="3" id="KW-0677">Repeat</keyword>
<dbReference type="InterPro" id="IPR050179">
    <property type="entry name" value="Trans_hexapeptide_repeat"/>
</dbReference>
<comment type="similarity">
    <text evidence="1">Belongs to the transferase hexapeptide repeat family.</text>
</comment>
<sequence length="210" mass="23333">MYGPSPLTIKPMAAAPSVRFLKNITTNPNIIAGDYTLVHLPDGVDDFERFVLYHYPFMGDKLIFGKFCGIAREVKFIMNGSHHKMTGISTYPFHILANGWEKVTPPISELPMKGDTVIENDVWIGFNSVIRPGIRIGNGACVASCSMVTKDVPPYSIVGGNPAKLIRMRFSDEEIDILQNIAWWDWPADKLTEHLELIVNGDVMALAKVA</sequence>
<evidence type="ECO:0000256" key="5">
    <source>
        <dbReference type="ARBA" id="ARBA00023315"/>
    </source>
</evidence>
<dbReference type="Proteomes" id="UP000539075">
    <property type="component" value="Unassembled WGS sequence"/>
</dbReference>
<keyword evidence="2 6" id="KW-0808">Transferase</keyword>
<reference evidence="6 7" key="1">
    <citation type="submission" date="2020-08" db="EMBL/GenBank/DDBJ databases">
        <title>Genomic Encyclopedia of Type Strains, Phase IV (KMG-IV): sequencing the most valuable type-strain genomes for metagenomic binning, comparative biology and taxonomic classification.</title>
        <authorList>
            <person name="Goeker M."/>
        </authorList>
    </citation>
    <scope>NUCLEOTIDE SEQUENCE [LARGE SCALE GENOMIC DNA]</scope>
    <source>
        <strain evidence="6 7">DSM 11275</strain>
    </source>
</reference>
<dbReference type="GO" id="GO:0046677">
    <property type="term" value="P:response to antibiotic"/>
    <property type="evidence" value="ECO:0007669"/>
    <property type="project" value="UniProtKB-KW"/>
</dbReference>
<dbReference type="GO" id="GO:0016746">
    <property type="term" value="F:acyltransferase activity"/>
    <property type="evidence" value="ECO:0007669"/>
    <property type="project" value="UniProtKB-KW"/>
</dbReference>
<dbReference type="PANTHER" id="PTHR43300:SF11">
    <property type="entry name" value="ACETYLTRANSFERASE RV3034C-RELATED"/>
    <property type="match status" value="1"/>
</dbReference>
<evidence type="ECO:0000256" key="1">
    <source>
        <dbReference type="ARBA" id="ARBA00007274"/>
    </source>
</evidence>
<name>A0A7W8FG64_9BACT</name>
<dbReference type="Gene3D" id="2.160.10.10">
    <property type="entry name" value="Hexapeptide repeat proteins"/>
    <property type="match status" value="1"/>
</dbReference>
<dbReference type="RefSeq" id="WP_183722128.1">
    <property type="nucleotide sequence ID" value="NZ_JACHGO010000010.1"/>
</dbReference>
<dbReference type="CDD" id="cd03349">
    <property type="entry name" value="LbH_XAT"/>
    <property type="match status" value="1"/>
</dbReference>
<proteinExistence type="inferred from homology"/>
<evidence type="ECO:0000256" key="4">
    <source>
        <dbReference type="ARBA" id="ARBA00023251"/>
    </source>
</evidence>
<dbReference type="EMBL" id="JACHGO010000010">
    <property type="protein sequence ID" value="MBB5144663.1"/>
    <property type="molecule type" value="Genomic_DNA"/>
</dbReference>